<organism evidence="3 4">
    <name type="scientific">Dendrobium chrysotoxum</name>
    <name type="common">Orchid</name>
    <dbReference type="NCBI Taxonomy" id="161865"/>
    <lineage>
        <taxon>Eukaryota</taxon>
        <taxon>Viridiplantae</taxon>
        <taxon>Streptophyta</taxon>
        <taxon>Embryophyta</taxon>
        <taxon>Tracheophyta</taxon>
        <taxon>Spermatophyta</taxon>
        <taxon>Magnoliopsida</taxon>
        <taxon>Liliopsida</taxon>
        <taxon>Asparagales</taxon>
        <taxon>Orchidaceae</taxon>
        <taxon>Epidendroideae</taxon>
        <taxon>Malaxideae</taxon>
        <taxon>Dendrobiinae</taxon>
        <taxon>Dendrobium</taxon>
    </lineage>
</organism>
<evidence type="ECO:0000256" key="2">
    <source>
        <dbReference type="SAM" id="Phobius"/>
    </source>
</evidence>
<keyword evidence="2" id="KW-0472">Membrane</keyword>
<keyword evidence="4" id="KW-1185">Reference proteome</keyword>
<proteinExistence type="predicted"/>
<evidence type="ECO:0000313" key="4">
    <source>
        <dbReference type="Proteomes" id="UP000775213"/>
    </source>
</evidence>
<evidence type="ECO:0000313" key="3">
    <source>
        <dbReference type="EMBL" id="KAH0459509.1"/>
    </source>
</evidence>
<evidence type="ECO:0008006" key="5">
    <source>
        <dbReference type="Google" id="ProtNLM"/>
    </source>
</evidence>
<feature type="region of interest" description="Disordered" evidence="1">
    <location>
        <begin position="362"/>
        <end position="383"/>
    </location>
</feature>
<dbReference type="Proteomes" id="UP000775213">
    <property type="component" value="Unassembled WGS sequence"/>
</dbReference>
<feature type="region of interest" description="Disordered" evidence="1">
    <location>
        <begin position="568"/>
        <end position="598"/>
    </location>
</feature>
<feature type="region of interest" description="Disordered" evidence="1">
    <location>
        <begin position="626"/>
        <end position="646"/>
    </location>
</feature>
<feature type="compositionally biased region" description="Low complexity" evidence="1">
    <location>
        <begin position="575"/>
        <end position="584"/>
    </location>
</feature>
<feature type="transmembrane region" description="Helical" evidence="2">
    <location>
        <begin position="161"/>
        <end position="182"/>
    </location>
</feature>
<accession>A0AAV7GCM2</accession>
<sequence length="646" mass="70760">MGLEIKIRNPNFFAIDYSSIVSSIFYRRELLGSMTSVDGRIEARKVSYVDADLHLDGSFPNFKVSKHVSKLRFSIARAPKITYGLLNFSLMLKVSQPSQSWSFQCPTSFLFGFVHRTILNESLKKLLRFLLHSSYWIEVTMGAEPFVFTIFSCRLVSPAPFVFFVSPTSVFTVIVFFIMHLISEGACFGSDWRNGIISQEVLLGRQKQGATGALDEGAWTVGSEHQSPPFILVGVLRAIPPDSTMASFVPSVTFRFGTDAQVTLPESLLASPPAEGITFGSFTDSAFATLGWPNPAEAAAFSPPQRRGRAAMRPFGRPVARRTAQAHARPTPVLPVAQTAPAPQCRQAVVTPIVVPAEAARVRVPPPSSSRKRGAQTETPSPSFCRVSAFARLSHPETLEQSPTLPVLPVPTVAQVVGSDVASSSAFGLGRRARRNRNRRLRLAASEADRQRMADSLAHQEPVQRRVVPRQRAPRPVAVSPTPDVTVAPEIAAVQGGRFSPLTHSGDEEDVACIAAAPPVTTTLPRARVPRDDAARTLSQRIRSIIRLARGQGPASVHLLRQRYQWRRGQPPRQPVSSVPSVRPHTVAPDVGRCPRRHGRRQQLELTRPQFISVMVATQQSVVPTGSCGSGRVWRRRQADSPVEAV</sequence>
<dbReference type="EMBL" id="JAGFBR010000011">
    <property type="protein sequence ID" value="KAH0459509.1"/>
    <property type="molecule type" value="Genomic_DNA"/>
</dbReference>
<name>A0AAV7GCM2_DENCH</name>
<reference evidence="3 4" key="1">
    <citation type="journal article" date="2021" name="Hortic Res">
        <title>Chromosome-scale assembly of the Dendrobium chrysotoxum genome enhances the understanding of orchid evolution.</title>
        <authorList>
            <person name="Zhang Y."/>
            <person name="Zhang G.Q."/>
            <person name="Zhang D."/>
            <person name="Liu X.D."/>
            <person name="Xu X.Y."/>
            <person name="Sun W.H."/>
            <person name="Yu X."/>
            <person name="Zhu X."/>
            <person name="Wang Z.W."/>
            <person name="Zhao X."/>
            <person name="Zhong W.Y."/>
            <person name="Chen H."/>
            <person name="Yin W.L."/>
            <person name="Huang T."/>
            <person name="Niu S.C."/>
            <person name="Liu Z.J."/>
        </authorList>
    </citation>
    <scope>NUCLEOTIDE SEQUENCE [LARGE SCALE GENOMIC DNA]</scope>
    <source>
        <strain evidence="3">Lindl</strain>
    </source>
</reference>
<comment type="caution">
    <text evidence="3">The sequence shown here is derived from an EMBL/GenBank/DDBJ whole genome shotgun (WGS) entry which is preliminary data.</text>
</comment>
<evidence type="ECO:0000256" key="1">
    <source>
        <dbReference type="SAM" id="MobiDB-lite"/>
    </source>
</evidence>
<keyword evidence="2" id="KW-0812">Transmembrane</keyword>
<feature type="region of interest" description="Disordered" evidence="1">
    <location>
        <begin position="463"/>
        <end position="483"/>
    </location>
</feature>
<keyword evidence="2" id="KW-1133">Transmembrane helix</keyword>
<protein>
    <recommendedName>
        <fullName evidence="5">Late embryogenesis abundant protein LEA-2 subgroup domain-containing protein</fullName>
    </recommendedName>
</protein>
<dbReference type="AlphaFoldDB" id="A0AAV7GCM2"/>
<gene>
    <name evidence="3" type="ORF">IEQ34_012323</name>
</gene>